<evidence type="ECO:0000256" key="16">
    <source>
        <dbReference type="SAM" id="MobiDB-lite"/>
    </source>
</evidence>
<evidence type="ECO:0000256" key="3">
    <source>
        <dbReference type="ARBA" id="ARBA00022490"/>
    </source>
</evidence>
<feature type="binding site" evidence="14">
    <location>
        <begin position="105"/>
        <end position="112"/>
    </location>
    <ligand>
        <name>ATP</name>
        <dbReference type="ChEBI" id="CHEBI:30616"/>
    </ligand>
</feature>
<feature type="domain" description="Kinesin motor" evidence="17">
    <location>
        <begin position="12"/>
        <end position="349"/>
    </location>
</feature>
<evidence type="ECO:0000256" key="13">
    <source>
        <dbReference type="ARBA" id="ARBA00073205"/>
    </source>
</evidence>
<evidence type="ECO:0000259" key="17">
    <source>
        <dbReference type="PROSITE" id="PS50067"/>
    </source>
</evidence>
<feature type="compositionally biased region" description="Polar residues" evidence="16">
    <location>
        <begin position="912"/>
        <end position="928"/>
    </location>
</feature>
<evidence type="ECO:0000256" key="10">
    <source>
        <dbReference type="ARBA" id="ARBA00023212"/>
    </source>
</evidence>
<evidence type="ECO:0000256" key="4">
    <source>
        <dbReference type="ARBA" id="ARBA00022701"/>
    </source>
</evidence>
<feature type="coiled-coil region" evidence="15">
    <location>
        <begin position="520"/>
        <end position="551"/>
    </location>
</feature>
<dbReference type="PANTHER" id="PTHR47968:SF69">
    <property type="entry name" value="KINESIN-LIKE PROTEIN"/>
    <property type="match status" value="1"/>
</dbReference>
<evidence type="ECO:0000256" key="15">
    <source>
        <dbReference type="SAM" id="Coils"/>
    </source>
</evidence>
<name>A0AAD8G6B2_ACIOX</name>
<feature type="coiled-coil region" evidence="15">
    <location>
        <begin position="364"/>
        <end position="414"/>
    </location>
</feature>
<keyword evidence="11" id="KW-0966">Cell projection</keyword>
<feature type="region of interest" description="Disordered" evidence="16">
    <location>
        <begin position="474"/>
        <end position="510"/>
    </location>
</feature>
<evidence type="ECO:0000256" key="12">
    <source>
        <dbReference type="ARBA" id="ARBA00055376"/>
    </source>
</evidence>
<feature type="compositionally biased region" description="Basic and acidic residues" evidence="16">
    <location>
        <begin position="704"/>
        <end position="716"/>
    </location>
</feature>
<dbReference type="InterPro" id="IPR027417">
    <property type="entry name" value="P-loop_NTPase"/>
</dbReference>
<dbReference type="InterPro" id="IPR001752">
    <property type="entry name" value="Kinesin_motor_dom"/>
</dbReference>
<dbReference type="PANTHER" id="PTHR47968">
    <property type="entry name" value="CENTROMERE PROTEIN E"/>
    <property type="match status" value="1"/>
</dbReference>
<evidence type="ECO:0000256" key="6">
    <source>
        <dbReference type="ARBA" id="ARBA00022840"/>
    </source>
</evidence>
<dbReference type="GO" id="GO:0005929">
    <property type="term" value="C:cilium"/>
    <property type="evidence" value="ECO:0007669"/>
    <property type="project" value="UniProtKB-SubCell"/>
</dbReference>
<reference evidence="18" key="1">
    <citation type="submission" date="2022-02" db="EMBL/GenBank/DDBJ databases">
        <title>Atlantic sturgeon de novo genome assembly.</title>
        <authorList>
            <person name="Stock M."/>
            <person name="Klopp C."/>
            <person name="Guiguen Y."/>
            <person name="Cabau C."/>
            <person name="Parinello H."/>
            <person name="Santidrian Yebra-Pimentel E."/>
            <person name="Kuhl H."/>
            <person name="Dirks R.P."/>
            <person name="Guessner J."/>
            <person name="Wuertz S."/>
            <person name="Du K."/>
            <person name="Schartl M."/>
        </authorList>
    </citation>
    <scope>NUCLEOTIDE SEQUENCE</scope>
    <source>
        <strain evidence="18">STURGEONOMICS-FGT-2020</strain>
        <tissue evidence="18">Whole blood</tissue>
    </source>
</reference>
<evidence type="ECO:0000256" key="1">
    <source>
        <dbReference type="ARBA" id="ARBA00004138"/>
    </source>
</evidence>
<evidence type="ECO:0000256" key="2">
    <source>
        <dbReference type="ARBA" id="ARBA00004245"/>
    </source>
</evidence>
<keyword evidence="9 14" id="KW-0505">Motor protein</keyword>
<dbReference type="PROSITE" id="PS50067">
    <property type="entry name" value="KINESIN_MOTOR_2"/>
    <property type="match status" value="1"/>
</dbReference>
<dbReference type="CDD" id="cd01370">
    <property type="entry name" value="KISc_KIP3_like"/>
    <property type="match status" value="1"/>
</dbReference>
<keyword evidence="19" id="KW-1185">Reference proteome</keyword>
<dbReference type="SMART" id="SM00129">
    <property type="entry name" value="KISc"/>
    <property type="match status" value="1"/>
</dbReference>
<keyword evidence="6 14" id="KW-0067">ATP-binding</keyword>
<keyword evidence="8" id="KW-0969">Cilium</keyword>
<comment type="caution">
    <text evidence="18">The sequence shown here is derived from an EMBL/GenBank/DDBJ whole genome shotgun (WGS) entry which is preliminary data.</text>
</comment>
<dbReference type="EMBL" id="JAGXEW010000013">
    <property type="protein sequence ID" value="KAK1164777.1"/>
    <property type="molecule type" value="Genomic_DNA"/>
</dbReference>
<feature type="compositionally biased region" description="Polar residues" evidence="16">
    <location>
        <begin position="760"/>
        <end position="784"/>
    </location>
</feature>
<feature type="compositionally biased region" description="Basic and acidic residues" evidence="16">
    <location>
        <begin position="474"/>
        <end position="487"/>
    </location>
</feature>
<feature type="compositionally biased region" description="Acidic residues" evidence="16">
    <location>
        <begin position="488"/>
        <end position="504"/>
    </location>
</feature>
<evidence type="ECO:0000256" key="5">
    <source>
        <dbReference type="ARBA" id="ARBA00022741"/>
    </source>
</evidence>
<protein>
    <recommendedName>
        <fullName evidence="13">Kinesin-like protein KIF19</fullName>
    </recommendedName>
</protein>
<proteinExistence type="inferred from homology"/>
<accession>A0AAD8G6B2</accession>
<dbReference type="Pfam" id="PF00225">
    <property type="entry name" value="Kinesin"/>
    <property type="match status" value="1"/>
</dbReference>
<gene>
    <name evidence="18" type="primary">kif19</name>
    <name evidence="18" type="ORF">AOXY_G15173</name>
</gene>
<dbReference type="GO" id="GO:0005524">
    <property type="term" value="F:ATP binding"/>
    <property type="evidence" value="ECO:0007669"/>
    <property type="project" value="UniProtKB-UniRule"/>
</dbReference>
<dbReference type="InterPro" id="IPR036961">
    <property type="entry name" value="Kinesin_motor_dom_sf"/>
</dbReference>
<evidence type="ECO:0000256" key="11">
    <source>
        <dbReference type="ARBA" id="ARBA00023273"/>
    </source>
</evidence>
<dbReference type="PRINTS" id="PR00380">
    <property type="entry name" value="KINESINHEAVY"/>
</dbReference>
<dbReference type="GO" id="GO:0005874">
    <property type="term" value="C:microtubule"/>
    <property type="evidence" value="ECO:0007669"/>
    <property type="project" value="UniProtKB-KW"/>
</dbReference>
<feature type="compositionally biased region" description="Polar residues" evidence="16">
    <location>
        <begin position="717"/>
        <end position="733"/>
    </location>
</feature>
<keyword evidence="10" id="KW-0206">Cytoskeleton</keyword>
<keyword evidence="4" id="KW-0493">Microtubule</keyword>
<dbReference type="SUPFAM" id="SSF52540">
    <property type="entry name" value="P-loop containing nucleoside triphosphate hydrolases"/>
    <property type="match status" value="1"/>
</dbReference>
<dbReference type="Gene3D" id="3.40.850.10">
    <property type="entry name" value="Kinesin motor domain"/>
    <property type="match status" value="1"/>
</dbReference>
<feature type="region of interest" description="Disordered" evidence="16">
    <location>
        <begin position="704"/>
        <end position="784"/>
    </location>
</feature>
<dbReference type="GO" id="GO:0008017">
    <property type="term" value="F:microtubule binding"/>
    <property type="evidence" value="ECO:0007669"/>
    <property type="project" value="InterPro"/>
</dbReference>
<evidence type="ECO:0000256" key="8">
    <source>
        <dbReference type="ARBA" id="ARBA00023069"/>
    </source>
</evidence>
<dbReference type="GO" id="GO:0007018">
    <property type="term" value="P:microtubule-based movement"/>
    <property type="evidence" value="ECO:0007669"/>
    <property type="project" value="InterPro"/>
</dbReference>
<keyword evidence="5 14" id="KW-0547">Nucleotide-binding</keyword>
<evidence type="ECO:0000313" key="19">
    <source>
        <dbReference type="Proteomes" id="UP001230051"/>
    </source>
</evidence>
<comment type="similarity">
    <text evidence="14">Belongs to the TRAFAC class myosin-kinesin ATPase superfamily. Kinesin family.</text>
</comment>
<evidence type="ECO:0000256" key="7">
    <source>
        <dbReference type="ARBA" id="ARBA00023054"/>
    </source>
</evidence>
<dbReference type="AlphaFoldDB" id="A0AAD8G6B2"/>
<keyword evidence="3" id="KW-0963">Cytoplasm</keyword>
<dbReference type="GO" id="GO:0003777">
    <property type="term" value="F:microtubule motor activity"/>
    <property type="evidence" value="ECO:0007669"/>
    <property type="project" value="InterPro"/>
</dbReference>
<evidence type="ECO:0000256" key="14">
    <source>
        <dbReference type="PROSITE-ProRule" id="PRU00283"/>
    </source>
</evidence>
<evidence type="ECO:0000256" key="9">
    <source>
        <dbReference type="ARBA" id="ARBA00023175"/>
    </source>
</evidence>
<sequence>MKDLTEESKDHQLTVALRIRPINDGEIEEGATITAHRVDDQIVVLMDPSEDPDDILRANRSREKTFMFDMAFDHSSTQEEVYVATTKNLIAGVVSGYNATVFAYGPTGAGKTYTMLGLDSEPGIYILTLNDLFKAIEAGSDNMDYNVSMSYLEIYNEMIRDLLNPASGYLDLREDSKGEIQIAGITEVSTNNAKEIMLLLTKGNKQRTQEPTAANNTSSRSHAVLQVTVKQKSRVKNITEEVRVGRLFMIDLAGTERASQTQNRGKRMKEGAHINRSLLALGNCINALSEKGGNRAQYVNYRDSKLTRLLKDSLGGNSRTVMIAHISPASTYFEESRTTLIYADRAKNIKTRVKRNLFNMSFHMVQYTNIIADLNKEIERLNAKIREQHAMLQKKGEKANIRDVQAEVQQHSAQYSRRELDRVQEQLISAFREQMEIRRSLMELENSNMELHIDISRHLLTVADWEREKTRCARKWREERRSEKGDKDQEDPEKEAGGSEDVDSPESREVATAREEIGMLLAEERKIMSLKSELEQKLANTKMKASKMEELLPKRISSEDQREILTLLCKVQELEVENTEMQSALLCKGNILRQKEFVIQRYDQHRTLCDEIIQQQKALIEEHHHLPVPQQLEELYRLYFREAEEGNLDHILALHSITSSALRDGSILNVARQLKLGDLIAEMDKDDFITRTVVHENRKLLHPRIKDHLPESDSNKVFKSTSKSHQMRQGQNLTPPPTSLQGQPLLKQLNTSVKERSGSRRSNVSLETESSKVKQQTGSKQMSPETIKEIVTDTKSISAIAARRRSRMQAIDLAIGVSGQKERSQMSVHSLEEVEEEPLGRAMSQPNTTPACEIKQAVSIESVMSTEDMEGKKCLSRVLGSSLSNIKQESRKAVKRDDSIERKARKKRSKSFEVNTEQKPMNHSQKHILQSTSDNRLAYPFKDTNQFLHSEVPGNPATPPATKIKYPIYHHAGEGQLQKLEMRGTHLSTVHQKNAEGSKGQILQKRVRGPVASSSTNPLLLHPGNFKRTYNVNPRRWGVTTENVNKGDNRNKK</sequence>
<feature type="region of interest" description="Disordered" evidence="16">
    <location>
        <begin position="991"/>
        <end position="1024"/>
    </location>
</feature>
<dbReference type="InterPro" id="IPR027640">
    <property type="entry name" value="Kinesin-like_fam"/>
</dbReference>
<dbReference type="FunFam" id="3.40.850.10:FF:000037">
    <property type="entry name" value="kinesin-like protein KIF19"/>
    <property type="match status" value="1"/>
</dbReference>
<comment type="function">
    <text evidence="12">Plus end-directed microtubule-dependent motor protein that regulates the length of motile cilia by mediating depolymerization of microtubules at ciliary tips.</text>
</comment>
<keyword evidence="7 15" id="KW-0175">Coiled coil</keyword>
<organism evidence="18 19">
    <name type="scientific">Acipenser oxyrinchus oxyrinchus</name>
    <dbReference type="NCBI Taxonomy" id="40147"/>
    <lineage>
        <taxon>Eukaryota</taxon>
        <taxon>Metazoa</taxon>
        <taxon>Chordata</taxon>
        <taxon>Craniata</taxon>
        <taxon>Vertebrata</taxon>
        <taxon>Euteleostomi</taxon>
        <taxon>Actinopterygii</taxon>
        <taxon>Chondrostei</taxon>
        <taxon>Acipenseriformes</taxon>
        <taxon>Acipenseridae</taxon>
        <taxon>Acipenser</taxon>
    </lineage>
</organism>
<dbReference type="Proteomes" id="UP001230051">
    <property type="component" value="Unassembled WGS sequence"/>
</dbReference>
<feature type="region of interest" description="Disordered" evidence="16">
    <location>
        <begin position="886"/>
        <end position="928"/>
    </location>
</feature>
<comment type="subcellular location">
    <subcellularLocation>
        <location evidence="1">Cell projection</location>
        <location evidence="1">Cilium</location>
    </subcellularLocation>
    <subcellularLocation>
        <location evidence="2">Cytoplasm</location>
        <location evidence="2">Cytoskeleton</location>
    </subcellularLocation>
</comment>
<evidence type="ECO:0000313" key="18">
    <source>
        <dbReference type="EMBL" id="KAK1164777.1"/>
    </source>
</evidence>
<feature type="compositionally biased region" description="Basic and acidic residues" evidence="16">
    <location>
        <begin position="888"/>
        <end position="902"/>
    </location>
</feature>